<dbReference type="EMBL" id="CP017708">
    <property type="protein sequence ID" value="AOY78773.1"/>
    <property type="molecule type" value="Genomic_DNA"/>
</dbReference>
<evidence type="ECO:0000313" key="2">
    <source>
        <dbReference type="EMBL" id="AOY78773.1"/>
    </source>
</evidence>
<sequence length="66" mass="7624">MLGFWITQSNKVRWFDERLTGNQSQFNTAQPAFNPRLRSYSPKPRFSISPPKAANPKSNINQKCQP</sequence>
<feature type="compositionally biased region" description="Polar residues" evidence="1">
    <location>
        <begin position="56"/>
        <end position="66"/>
    </location>
</feature>
<name>A0A1D9FU06_MOOP1</name>
<organism evidence="2 3">
    <name type="scientific">Moorena producens (strain JHB)</name>
    <dbReference type="NCBI Taxonomy" id="1454205"/>
    <lineage>
        <taxon>Bacteria</taxon>
        <taxon>Bacillati</taxon>
        <taxon>Cyanobacteriota</taxon>
        <taxon>Cyanophyceae</taxon>
        <taxon>Coleofasciculales</taxon>
        <taxon>Coleofasciculaceae</taxon>
        <taxon>Moorena</taxon>
    </lineage>
</organism>
<evidence type="ECO:0000313" key="3">
    <source>
        <dbReference type="Proteomes" id="UP000176944"/>
    </source>
</evidence>
<evidence type="ECO:0000256" key="1">
    <source>
        <dbReference type="SAM" id="MobiDB-lite"/>
    </source>
</evidence>
<proteinExistence type="predicted"/>
<dbReference type="AlphaFoldDB" id="A0A1D9FU06"/>
<gene>
    <name evidence="2" type="ORF">BJP36_01555</name>
</gene>
<dbReference type="Proteomes" id="UP000176944">
    <property type="component" value="Chromosome"/>
</dbReference>
<accession>A0A1D9FU06</accession>
<reference evidence="3" key="1">
    <citation type="submission" date="2016-10" db="EMBL/GenBank/DDBJ databases">
        <title>Comparative genomics uncovers the prolific and rare metabolic potential of the cyanobacterial genus Moorea.</title>
        <authorList>
            <person name="Leao T."/>
            <person name="Castelao G."/>
            <person name="Korobeynikov A."/>
            <person name="Monroe E.A."/>
            <person name="Podell S."/>
            <person name="Glukhov E."/>
            <person name="Allen E."/>
            <person name="Gerwick W.H."/>
            <person name="Gerwick L."/>
        </authorList>
    </citation>
    <scope>NUCLEOTIDE SEQUENCE [LARGE SCALE GENOMIC DNA]</scope>
    <source>
        <strain evidence="3">JHB</strain>
    </source>
</reference>
<feature type="region of interest" description="Disordered" evidence="1">
    <location>
        <begin position="26"/>
        <end position="66"/>
    </location>
</feature>
<protein>
    <submittedName>
        <fullName evidence="2">Uncharacterized protein</fullName>
    </submittedName>
</protein>